<dbReference type="AlphaFoldDB" id="A0A0K2UGS2"/>
<dbReference type="EMBL" id="HACA01020027">
    <property type="protein sequence ID" value="CDW37388.1"/>
    <property type="molecule type" value="Transcribed_RNA"/>
</dbReference>
<reference evidence="1" key="1">
    <citation type="submission" date="2014-05" db="EMBL/GenBank/DDBJ databases">
        <authorList>
            <person name="Chronopoulou M."/>
        </authorList>
    </citation>
    <scope>NUCLEOTIDE SEQUENCE</scope>
    <source>
        <tissue evidence="1">Whole organism</tissue>
    </source>
</reference>
<proteinExistence type="predicted"/>
<name>A0A0K2UGS2_LEPSM</name>
<evidence type="ECO:0000313" key="1">
    <source>
        <dbReference type="EMBL" id="CDW37388.1"/>
    </source>
</evidence>
<organism evidence="1">
    <name type="scientific">Lepeophtheirus salmonis</name>
    <name type="common">Salmon louse</name>
    <name type="synonym">Caligus salmonis</name>
    <dbReference type="NCBI Taxonomy" id="72036"/>
    <lineage>
        <taxon>Eukaryota</taxon>
        <taxon>Metazoa</taxon>
        <taxon>Ecdysozoa</taxon>
        <taxon>Arthropoda</taxon>
        <taxon>Crustacea</taxon>
        <taxon>Multicrustacea</taxon>
        <taxon>Hexanauplia</taxon>
        <taxon>Copepoda</taxon>
        <taxon>Siphonostomatoida</taxon>
        <taxon>Caligidae</taxon>
        <taxon>Lepeophtheirus</taxon>
    </lineage>
</organism>
<protein>
    <submittedName>
        <fullName evidence="1">Uncharacterized protein</fullName>
    </submittedName>
</protein>
<sequence length="21" mass="2364">MLKSPEVSTIMSTICFYPCGR</sequence>
<accession>A0A0K2UGS2</accession>